<evidence type="ECO:0000313" key="1">
    <source>
        <dbReference type="EMBL" id="ABA27370.1"/>
    </source>
</evidence>
<sequence length="61" mass="7185">MFLNLKDQEKLDIYLPNKEFFPIKNFGFIVTNSLSNSLLLINLNGLIIKGKEIRIEWVFLK</sequence>
<dbReference type="GeneID" id="5788302"/>
<reference evidence="1 2" key="1">
    <citation type="journal article" date="2006" name="Proc. Natl. Acad. Sci. U.S.A.">
        <title>Complete nucleotide sequence of the chlorarachniophyte nucleomorph: nature's smallest nucleus.</title>
        <authorList>
            <person name="Gilson P.R."/>
            <person name="Su V."/>
            <person name="Slamovits C.H."/>
            <person name="Reith M.E."/>
            <person name="Keeling P.J."/>
            <person name="McFadden G.I."/>
        </authorList>
    </citation>
    <scope>NUCLEOTIDE SEQUENCE [LARGE SCALE GENOMIC DNA]</scope>
    <source>
        <strain evidence="2">CCMP621</strain>
    </source>
</reference>
<dbReference type="AlphaFoldDB" id="Q3LVZ6"/>
<dbReference type="Proteomes" id="UP000243425">
    <property type="component" value="Nucleomorph 3"/>
</dbReference>
<dbReference type="EMBL" id="DQ158858">
    <property type="protein sequence ID" value="ABA27370.1"/>
    <property type="molecule type" value="Genomic_DNA"/>
</dbReference>
<evidence type="ECO:0000313" key="2">
    <source>
        <dbReference type="Proteomes" id="UP000243425"/>
    </source>
</evidence>
<name>Q3LVZ6_BIGNA</name>
<protein>
    <submittedName>
        <fullName evidence="1">Uncharacterized protein</fullName>
    </submittedName>
</protein>
<geneLocation type="nucleomorph" evidence="1"/>
<proteinExistence type="predicted"/>
<dbReference type="RefSeq" id="XP_001712982.1">
    <property type="nucleotide sequence ID" value="XM_001712930.1"/>
</dbReference>
<keyword evidence="1" id="KW-0542">Nucleomorph</keyword>
<organism evidence="1 2">
    <name type="scientific">Bigelowiella natans</name>
    <name type="common">Pedinomonas minutissima</name>
    <name type="synonym">Chlorarachnion sp. (strain CCMP621)</name>
    <dbReference type="NCBI Taxonomy" id="227086"/>
    <lineage>
        <taxon>Eukaryota</taxon>
        <taxon>Sar</taxon>
        <taxon>Rhizaria</taxon>
        <taxon>Cercozoa</taxon>
        <taxon>Chlorarachniophyceae</taxon>
        <taxon>Bigelowiella</taxon>
    </lineage>
</organism>
<accession>Q3LVZ6</accession>